<reference evidence="2 3" key="1">
    <citation type="submission" date="2020-05" db="EMBL/GenBank/DDBJ databases">
        <title>Genome Sequencing of Type Strains.</title>
        <authorList>
            <person name="Lemaire J.F."/>
            <person name="Inderbitzin P."/>
            <person name="Gregorio O.A."/>
            <person name="Collins S.B."/>
            <person name="Wespe N."/>
            <person name="Knight-Connoni V."/>
        </authorList>
    </citation>
    <scope>NUCLEOTIDE SEQUENCE [LARGE SCALE GENOMIC DNA]</scope>
    <source>
        <strain evidence="2 3">LMG 21957</strain>
    </source>
</reference>
<evidence type="ECO:0000313" key="2">
    <source>
        <dbReference type="EMBL" id="NUU73943.1"/>
    </source>
</evidence>
<dbReference type="Pfam" id="PF01844">
    <property type="entry name" value="HNH"/>
    <property type="match status" value="1"/>
</dbReference>
<dbReference type="GO" id="GO:0004519">
    <property type="term" value="F:endonuclease activity"/>
    <property type="evidence" value="ECO:0007669"/>
    <property type="project" value="InterPro"/>
</dbReference>
<feature type="domain" description="HNH" evidence="1">
    <location>
        <begin position="46"/>
        <end position="96"/>
    </location>
</feature>
<organism evidence="2 3">
    <name type="scientific">Paenibacillus xylanilyticus</name>
    <dbReference type="NCBI Taxonomy" id="248903"/>
    <lineage>
        <taxon>Bacteria</taxon>
        <taxon>Bacillati</taxon>
        <taxon>Bacillota</taxon>
        <taxon>Bacilli</taxon>
        <taxon>Bacillales</taxon>
        <taxon>Paenibacillaceae</taxon>
        <taxon>Paenibacillus</taxon>
    </lineage>
</organism>
<dbReference type="Gene3D" id="1.10.30.50">
    <property type="match status" value="1"/>
</dbReference>
<dbReference type="EMBL" id="JABMCB010000119">
    <property type="protein sequence ID" value="NUU73943.1"/>
    <property type="molecule type" value="Genomic_DNA"/>
</dbReference>
<protein>
    <recommendedName>
        <fullName evidence="1">HNH domain-containing protein</fullName>
    </recommendedName>
</protein>
<gene>
    <name evidence="2" type="ORF">HP552_01435</name>
</gene>
<dbReference type="Proteomes" id="UP000526125">
    <property type="component" value="Unassembled WGS sequence"/>
</dbReference>
<accession>A0A7Y6ETN3</accession>
<dbReference type="RefSeq" id="WP_175393933.1">
    <property type="nucleotide sequence ID" value="NZ_JABMCB010000119.1"/>
</dbReference>
<dbReference type="GO" id="GO:0008270">
    <property type="term" value="F:zinc ion binding"/>
    <property type="evidence" value="ECO:0007669"/>
    <property type="project" value="InterPro"/>
</dbReference>
<evidence type="ECO:0000313" key="3">
    <source>
        <dbReference type="Proteomes" id="UP000526125"/>
    </source>
</evidence>
<dbReference type="InterPro" id="IPR002711">
    <property type="entry name" value="HNH"/>
</dbReference>
<dbReference type="GO" id="GO:0003676">
    <property type="term" value="F:nucleic acid binding"/>
    <property type="evidence" value="ECO:0007669"/>
    <property type="project" value="InterPro"/>
</dbReference>
<dbReference type="AlphaFoldDB" id="A0A7Y6ETN3"/>
<name>A0A7Y6ETN3_9BACL</name>
<sequence length="233" mass="27056">MLEIKDYIDKNSVTMENELRNYLTKTVYPSNIDRISFVHSLGVTVCPYCNRNYINSSEEKTSAQFDHFINKSSYPILSVSFYNLVPVCSSCNHAKKMENFSYSPYDDSVTTDQLIKFSFDLVGPNYLNNTKDIKVKLKLGVSRKLQSNIDNLKLQELYQLHSDNVQELLIKKEIYTDEYQDQLWSEFRDLFGSRENLQRAITANYSNPEEYGKRPLSKMMADISKELGIIKDA</sequence>
<proteinExistence type="predicted"/>
<keyword evidence="3" id="KW-1185">Reference proteome</keyword>
<evidence type="ECO:0000259" key="1">
    <source>
        <dbReference type="Pfam" id="PF01844"/>
    </source>
</evidence>
<comment type="caution">
    <text evidence="2">The sequence shown here is derived from an EMBL/GenBank/DDBJ whole genome shotgun (WGS) entry which is preliminary data.</text>
</comment>